<name>A0A086TIN1_9FUNG</name>
<dbReference type="Proteomes" id="UP000243308">
    <property type="component" value="Unassembled WGS sequence"/>
</dbReference>
<organism evidence="2 3">
    <name type="scientific">Podila verticillata NRRL 6337</name>
    <dbReference type="NCBI Taxonomy" id="1069443"/>
    <lineage>
        <taxon>Eukaryota</taxon>
        <taxon>Fungi</taxon>
        <taxon>Fungi incertae sedis</taxon>
        <taxon>Mucoromycota</taxon>
        <taxon>Mortierellomycotina</taxon>
        <taxon>Mortierellomycetes</taxon>
        <taxon>Mortierellales</taxon>
        <taxon>Mortierellaceae</taxon>
        <taxon>Podila</taxon>
    </lineage>
</organism>
<keyword evidence="3" id="KW-1185">Reference proteome</keyword>
<evidence type="ECO:0000313" key="2">
    <source>
        <dbReference type="EMBL" id="KFH61808.1"/>
    </source>
</evidence>
<dbReference type="EMBL" id="KN042438">
    <property type="protein sequence ID" value="KFH61808.1"/>
    <property type="molecule type" value="Genomic_DNA"/>
</dbReference>
<dbReference type="AlphaFoldDB" id="A0A086TIN1"/>
<evidence type="ECO:0000256" key="1">
    <source>
        <dbReference type="SAM" id="MobiDB-lite"/>
    </source>
</evidence>
<accession>A0A086TIN1</accession>
<evidence type="ECO:0000313" key="3">
    <source>
        <dbReference type="Proteomes" id="UP000243308"/>
    </source>
</evidence>
<protein>
    <submittedName>
        <fullName evidence="2">Uncharacterized protein</fullName>
    </submittedName>
</protein>
<gene>
    <name evidence="2" type="ORF">MVEG_12317</name>
</gene>
<reference evidence="2 3" key="1">
    <citation type="submission" date="2011-02" db="EMBL/GenBank/DDBJ databases">
        <title>The Genome Sequence of Mortierella verticillata NRRL 6337.</title>
        <authorList>
            <consortium name="The Broad Institute Genome Sequencing Platform"/>
            <person name="Russ C."/>
            <person name="Cuomo C."/>
            <person name="Burger G."/>
            <person name="Gray M.W."/>
            <person name="Holland P.W.H."/>
            <person name="King N."/>
            <person name="Lang F.B.F."/>
            <person name="Roger A.J."/>
            <person name="Ruiz-Trillo I."/>
            <person name="Young S.K."/>
            <person name="Zeng Q."/>
            <person name="Gargeya S."/>
            <person name="Alvarado L."/>
            <person name="Berlin A."/>
            <person name="Chapman S.B."/>
            <person name="Chen Z."/>
            <person name="Freedman E."/>
            <person name="Gellesch M."/>
            <person name="Goldberg J."/>
            <person name="Griggs A."/>
            <person name="Gujja S."/>
            <person name="Heilman E."/>
            <person name="Heiman D."/>
            <person name="Howarth C."/>
            <person name="Mehta T."/>
            <person name="Neiman D."/>
            <person name="Pearson M."/>
            <person name="Roberts A."/>
            <person name="Saif S."/>
            <person name="Shea T."/>
            <person name="Shenoy N."/>
            <person name="Sisk P."/>
            <person name="Stolte C."/>
            <person name="Sykes S."/>
            <person name="White J."/>
            <person name="Yandava C."/>
            <person name="Haas B."/>
            <person name="Nusbaum C."/>
            <person name="Birren B."/>
        </authorList>
    </citation>
    <scope>NUCLEOTIDE SEQUENCE [LARGE SCALE GENOMIC DNA]</scope>
    <source>
        <strain evidence="2 3">NRRL 6337</strain>
    </source>
</reference>
<feature type="region of interest" description="Disordered" evidence="1">
    <location>
        <begin position="1"/>
        <end position="26"/>
    </location>
</feature>
<proteinExistence type="predicted"/>
<sequence>MSTTSQNPNRDERAPILSEALKNNSNSDHFGLAEQIYWGRRSSGAGRGTQDQLNFDHFELEDQLDWIQRRLGTVRGTQEQLDSDDFVRGEQLNQRQWSSGAV</sequence>